<accession>A0A3B1E3Y1</accession>
<evidence type="ECO:0000256" key="4">
    <source>
        <dbReference type="ARBA" id="ARBA00021581"/>
    </source>
</evidence>
<feature type="transmembrane region" description="Helical" evidence="12">
    <location>
        <begin position="113"/>
        <end position="132"/>
    </location>
</feature>
<keyword evidence="9 12" id="KW-0472">Membrane</keyword>
<protein>
    <recommendedName>
        <fullName evidence="4">Undecaprenyl-diphosphatase</fullName>
        <ecNumber evidence="3">3.6.1.27</ecNumber>
    </recommendedName>
    <alternativeName>
        <fullName evidence="10">Undecaprenyl pyrophosphate phosphatase</fullName>
    </alternativeName>
</protein>
<gene>
    <name evidence="13" type="ORF">MNBD_PLANCTO02-207</name>
</gene>
<dbReference type="GO" id="GO:0050380">
    <property type="term" value="F:undecaprenyl-diphosphatase activity"/>
    <property type="evidence" value="ECO:0007669"/>
    <property type="project" value="UniProtKB-EC"/>
</dbReference>
<proteinExistence type="inferred from homology"/>
<evidence type="ECO:0000256" key="11">
    <source>
        <dbReference type="ARBA" id="ARBA00047594"/>
    </source>
</evidence>
<evidence type="ECO:0000256" key="2">
    <source>
        <dbReference type="ARBA" id="ARBA00010621"/>
    </source>
</evidence>
<evidence type="ECO:0000256" key="9">
    <source>
        <dbReference type="ARBA" id="ARBA00023136"/>
    </source>
</evidence>
<comment type="similarity">
    <text evidence="2">Belongs to the UppP family.</text>
</comment>
<evidence type="ECO:0000256" key="7">
    <source>
        <dbReference type="ARBA" id="ARBA00022801"/>
    </source>
</evidence>
<feature type="transmembrane region" description="Helical" evidence="12">
    <location>
        <begin position="257"/>
        <end position="278"/>
    </location>
</feature>
<feature type="transmembrane region" description="Helical" evidence="12">
    <location>
        <begin position="50"/>
        <end position="68"/>
    </location>
</feature>
<dbReference type="EC" id="3.6.1.27" evidence="3"/>
<feature type="transmembrane region" description="Helical" evidence="12">
    <location>
        <begin position="184"/>
        <end position="204"/>
    </location>
</feature>
<evidence type="ECO:0000313" key="13">
    <source>
        <dbReference type="EMBL" id="VAX40505.1"/>
    </source>
</evidence>
<dbReference type="PANTHER" id="PTHR30622:SF4">
    <property type="entry name" value="UNDECAPRENYL-DIPHOSPHATASE"/>
    <property type="match status" value="1"/>
</dbReference>
<evidence type="ECO:0000256" key="12">
    <source>
        <dbReference type="SAM" id="Phobius"/>
    </source>
</evidence>
<dbReference type="HAMAP" id="MF_01006">
    <property type="entry name" value="Undec_diphosphatase"/>
    <property type="match status" value="1"/>
</dbReference>
<dbReference type="AlphaFoldDB" id="A0A3B1E3Y1"/>
<feature type="transmembrane region" description="Helical" evidence="12">
    <location>
        <begin position="9"/>
        <end position="30"/>
    </location>
</feature>
<keyword evidence="8 12" id="KW-1133">Transmembrane helix</keyword>
<keyword evidence="6 12" id="KW-0812">Transmembrane</keyword>
<comment type="subcellular location">
    <subcellularLocation>
        <location evidence="1">Cell membrane</location>
        <topology evidence="1">Multi-pass membrane protein</topology>
    </subcellularLocation>
</comment>
<reference evidence="13" key="1">
    <citation type="submission" date="2018-06" db="EMBL/GenBank/DDBJ databases">
        <authorList>
            <person name="Zhirakovskaya E."/>
        </authorList>
    </citation>
    <scope>NUCLEOTIDE SEQUENCE</scope>
</reference>
<evidence type="ECO:0000256" key="10">
    <source>
        <dbReference type="ARBA" id="ARBA00032707"/>
    </source>
</evidence>
<dbReference type="InterPro" id="IPR003824">
    <property type="entry name" value="UppP"/>
</dbReference>
<feature type="transmembrane region" description="Helical" evidence="12">
    <location>
        <begin position="225"/>
        <end position="245"/>
    </location>
</feature>
<dbReference type="PANTHER" id="PTHR30622">
    <property type="entry name" value="UNDECAPRENYL-DIPHOSPHATASE"/>
    <property type="match status" value="1"/>
</dbReference>
<evidence type="ECO:0000256" key="3">
    <source>
        <dbReference type="ARBA" id="ARBA00012374"/>
    </source>
</evidence>
<feature type="transmembrane region" description="Helical" evidence="12">
    <location>
        <begin position="80"/>
        <end position="101"/>
    </location>
</feature>
<evidence type="ECO:0000256" key="5">
    <source>
        <dbReference type="ARBA" id="ARBA00022475"/>
    </source>
</evidence>
<dbReference type="Pfam" id="PF02673">
    <property type="entry name" value="BacA"/>
    <property type="match status" value="1"/>
</dbReference>
<keyword evidence="5" id="KW-1003">Cell membrane</keyword>
<dbReference type="EMBL" id="UOGL01000450">
    <property type="protein sequence ID" value="VAX40505.1"/>
    <property type="molecule type" value="Genomic_DNA"/>
</dbReference>
<evidence type="ECO:0000256" key="6">
    <source>
        <dbReference type="ARBA" id="ARBA00022692"/>
    </source>
</evidence>
<sequence length="279" mass="30145">MDYSILRAIILGVIQGIAEFLPISSSGHLVIFGDLLHRVMGTHSQQGEDLHMNIALHVGTLFSILWVYRDEIRHRVFQQPRLMLGICIATLPLVAIGLSSIKDIIEDIFNTPLYAGCGLLVTALFLFLGQKLQREAANSTLKELHPMQAMLVGLFQAVAIIPGISRSGSTISAGLLCGIERQAAATFSFLIAIPAIAGAAVLMLKDILTQPPVATSTTSTVASGNYHVALWVGGITAFFVGWGSLRGLLTLIGKGRLHYFAIYCLLLGSSTIIWQLFFV</sequence>
<comment type="catalytic activity">
    <reaction evidence="11">
        <text>di-trans,octa-cis-undecaprenyl diphosphate + H2O = di-trans,octa-cis-undecaprenyl phosphate + phosphate + H(+)</text>
        <dbReference type="Rhea" id="RHEA:28094"/>
        <dbReference type="ChEBI" id="CHEBI:15377"/>
        <dbReference type="ChEBI" id="CHEBI:15378"/>
        <dbReference type="ChEBI" id="CHEBI:43474"/>
        <dbReference type="ChEBI" id="CHEBI:58405"/>
        <dbReference type="ChEBI" id="CHEBI:60392"/>
        <dbReference type="EC" id="3.6.1.27"/>
    </reaction>
</comment>
<name>A0A3B1E3Y1_9ZZZZ</name>
<dbReference type="GO" id="GO:0005886">
    <property type="term" value="C:plasma membrane"/>
    <property type="evidence" value="ECO:0007669"/>
    <property type="project" value="UniProtKB-SubCell"/>
</dbReference>
<evidence type="ECO:0000256" key="8">
    <source>
        <dbReference type="ARBA" id="ARBA00022989"/>
    </source>
</evidence>
<organism evidence="13">
    <name type="scientific">hydrothermal vent metagenome</name>
    <dbReference type="NCBI Taxonomy" id="652676"/>
    <lineage>
        <taxon>unclassified sequences</taxon>
        <taxon>metagenomes</taxon>
        <taxon>ecological metagenomes</taxon>
    </lineage>
</organism>
<keyword evidence="7 13" id="KW-0378">Hydrolase</keyword>
<evidence type="ECO:0000256" key="1">
    <source>
        <dbReference type="ARBA" id="ARBA00004651"/>
    </source>
</evidence>